<dbReference type="EMBL" id="CADCUP010000160">
    <property type="protein sequence ID" value="CAA9404172.1"/>
    <property type="molecule type" value="Genomic_DNA"/>
</dbReference>
<evidence type="ECO:0000256" key="7">
    <source>
        <dbReference type="ARBA" id="ARBA00047899"/>
    </source>
</evidence>
<dbReference type="GO" id="GO:0045717">
    <property type="term" value="P:negative regulation of fatty acid biosynthetic process"/>
    <property type="evidence" value="ECO:0007669"/>
    <property type="project" value="UniProtKB-ARBA"/>
</dbReference>
<keyword evidence="10" id="KW-1133">Transmembrane helix</keyword>
<evidence type="ECO:0000256" key="3">
    <source>
        <dbReference type="ARBA" id="ARBA00022679"/>
    </source>
</evidence>
<feature type="compositionally biased region" description="Low complexity" evidence="9">
    <location>
        <begin position="387"/>
        <end position="405"/>
    </location>
</feature>
<dbReference type="GO" id="GO:0005524">
    <property type="term" value="F:ATP binding"/>
    <property type="evidence" value="ECO:0007669"/>
    <property type="project" value="UniProtKB-KW"/>
</dbReference>
<evidence type="ECO:0000256" key="1">
    <source>
        <dbReference type="ARBA" id="ARBA00012513"/>
    </source>
</evidence>
<feature type="transmembrane region" description="Helical" evidence="10">
    <location>
        <begin position="350"/>
        <end position="369"/>
    </location>
</feature>
<evidence type="ECO:0000259" key="11">
    <source>
        <dbReference type="PROSITE" id="PS50011"/>
    </source>
</evidence>
<dbReference type="SUPFAM" id="SSF56112">
    <property type="entry name" value="Protein kinase-like (PK-like)"/>
    <property type="match status" value="1"/>
</dbReference>
<comment type="catalytic activity">
    <reaction evidence="8">
        <text>L-seryl-[protein] + ATP = O-phospho-L-seryl-[protein] + ADP + H(+)</text>
        <dbReference type="Rhea" id="RHEA:17989"/>
        <dbReference type="Rhea" id="RHEA-COMP:9863"/>
        <dbReference type="Rhea" id="RHEA-COMP:11604"/>
        <dbReference type="ChEBI" id="CHEBI:15378"/>
        <dbReference type="ChEBI" id="CHEBI:29999"/>
        <dbReference type="ChEBI" id="CHEBI:30616"/>
        <dbReference type="ChEBI" id="CHEBI:83421"/>
        <dbReference type="ChEBI" id="CHEBI:456216"/>
        <dbReference type="EC" id="2.7.11.1"/>
    </reaction>
</comment>
<feature type="compositionally biased region" description="Low complexity" evidence="9">
    <location>
        <begin position="331"/>
        <end position="342"/>
    </location>
</feature>
<dbReference type="PANTHER" id="PTHR43289">
    <property type="entry name" value="MITOGEN-ACTIVATED PROTEIN KINASE KINASE KINASE 20-RELATED"/>
    <property type="match status" value="1"/>
</dbReference>
<evidence type="ECO:0000256" key="6">
    <source>
        <dbReference type="ARBA" id="ARBA00022840"/>
    </source>
</evidence>
<feature type="region of interest" description="Disordered" evidence="9">
    <location>
        <begin position="375"/>
        <end position="416"/>
    </location>
</feature>
<dbReference type="EC" id="2.7.11.1" evidence="1"/>
<evidence type="ECO:0000256" key="2">
    <source>
        <dbReference type="ARBA" id="ARBA00022527"/>
    </source>
</evidence>
<evidence type="ECO:0000256" key="5">
    <source>
        <dbReference type="ARBA" id="ARBA00022777"/>
    </source>
</evidence>
<dbReference type="PROSITE" id="PS50011">
    <property type="entry name" value="PROTEIN_KINASE_DOM"/>
    <property type="match status" value="1"/>
</dbReference>
<keyword evidence="10" id="KW-0472">Membrane</keyword>
<dbReference type="GO" id="GO:0004674">
    <property type="term" value="F:protein serine/threonine kinase activity"/>
    <property type="evidence" value="ECO:0007669"/>
    <property type="project" value="UniProtKB-KW"/>
</dbReference>
<keyword evidence="5 12" id="KW-0418">Kinase</keyword>
<keyword evidence="3" id="KW-0808">Transferase</keyword>
<keyword evidence="6" id="KW-0067">ATP-binding</keyword>
<dbReference type="PANTHER" id="PTHR43289:SF6">
    <property type="entry name" value="SERINE_THREONINE-PROTEIN KINASE NEKL-3"/>
    <property type="match status" value="1"/>
</dbReference>
<feature type="region of interest" description="Disordered" evidence="9">
    <location>
        <begin position="314"/>
        <end position="343"/>
    </location>
</feature>
<dbReference type="PROSITE" id="PS00108">
    <property type="entry name" value="PROTEIN_KINASE_ST"/>
    <property type="match status" value="1"/>
</dbReference>
<proteinExistence type="predicted"/>
<organism evidence="12">
    <name type="scientific">uncultured Nocardioides sp</name>
    <dbReference type="NCBI Taxonomy" id="198441"/>
    <lineage>
        <taxon>Bacteria</taxon>
        <taxon>Bacillati</taxon>
        <taxon>Actinomycetota</taxon>
        <taxon>Actinomycetes</taxon>
        <taxon>Propionibacteriales</taxon>
        <taxon>Nocardioidaceae</taxon>
        <taxon>Nocardioides</taxon>
        <taxon>environmental samples</taxon>
    </lineage>
</organism>
<evidence type="ECO:0000256" key="8">
    <source>
        <dbReference type="ARBA" id="ARBA00048679"/>
    </source>
</evidence>
<sequence length="542" mass="55327">MSDSTPSPAGAPASHDWFLNRLQPGGHVDDAGRYVLERRIATGGMGEVWAARDTVLERPVAAKVLRTELADDSVFRARFVTEARNAGALHHPGIAAVFDYGEARPGDGSDAQRPYLVMELVKGEPLSTVLASGQPLDADVARSLLTQAALALGFAHEAGIVHRDVKPANLLVTADRHIKVTDFGIARATDGLALTEVGQVLGTPAYIAPEQARGDDATPASDVYSLGVVAYECLTGHRPYVADTPVATALAHLHQPVPELPDTVPAHTREVVRRALAKDPQDRYPNGKAFAHALAGPRADATLAVPAAATGSTTTRVLPTGAPAGTTSIRPPSSATAAPASAHGGGLPRWLLAGVVAAAVAMVLIVWLATRGENPADPADPVEPQDAPSQNATQTPTQTPTQESSPPEPATAQVDPDAYLGRDHKDVTKELQALGLTVTEEEVANPGDVGEGLVTALQPTGAVPLEEPVVVSYAGKQPEGEGDGNEGGGNEGEGNGNEGRGNGNEGGGNGNEGGGNGNEGGGNGNEGGGNGGEGNGTQGRDG</sequence>
<dbReference type="FunFam" id="3.30.200.20:FF:000035">
    <property type="entry name" value="Serine/threonine protein kinase Stk1"/>
    <property type="match status" value="1"/>
</dbReference>
<evidence type="ECO:0000256" key="10">
    <source>
        <dbReference type="SAM" id="Phobius"/>
    </source>
</evidence>
<keyword evidence="4" id="KW-0547">Nucleotide-binding</keyword>
<gene>
    <name evidence="12" type="ORF">AVDCRST_MAG06-2407</name>
</gene>
<keyword evidence="2 12" id="KW-0723">Serine/threonine-protein kinase</keyword>
<dbReference type="InterPro" id="IPR011009">
    <property type="entry name" value="Kinase-like_dom_sf"/>
</dbReference>
<evidence type="ECO:0000256" key="9">
    <source>
        <dbReference type="SAM" id="MobiDB-lite"/>
    </source>
</evidence>
<evidence type="ECO:0000256" key="4">
    <source>
        <dbReference type="ARBA" id="ARBA00022741"/>
    </source>
</evidence>
<evidence type="ECO:0000313" key="12">
    <source>
        <dbReference type="EMBL" id="CAA9404172.1"/>
    </source>
</evidence>
<dbReference type="Gene3D" id="3.30.200.20">
    <property type="entry name" value="Phosphorylase Kinase, domain 1"/>
    <property type="match status" value="1"/>
</dbReference>
<feature type="region of interest" description="Disordered" evidence="9">
    <location>
        <begin position="473"/>
        <end position="542"/>
    </location>
</feature>
<accession>A0A6J4P295</accession>
<reference evidence="12" key="1">
    <citation type="submission" date="2020-02" db="EMBL/GenBank/DDBJ databases">
        <authorList>
            <person name="Meier V. D."/>
        </authorList>
    </citation>
    <scope>NUCLEOTIDE SEQUENCE</scope>
    <source>
        <strain evidence="12">AVDCRST_MAG06</strain>
    </source>
</reference>
<feature type="compositionally biased region" description="Gly residues" evidence="9">
    <location>
        <begin position="485"/>
        <end position="542"/>
    </location>
</feature>
<dbReference type="Pfam" id="PF00069">
    <property type="entry name" value="Pkinase"/>
    <property type="match status" value="1"/>
</dbReference>
<dbReference type="CDD" id="cd14014">
    <property type="entry name" value="STKc_PknB_like"/>
    <property type="match status" value="1"/>
</dbReference>
<dbReference type="SMART" id="SM00220">
    <property type="entry name" value="S_TKc"/>
    <property type="match status" value="1"/>
</dbReference>
<dbReference type="RefSeq" id="WP_295659888.1">
    <property type="nucleotide sequence ID" value="NZ_CADCUP010000160.1"/>
</dbReference>
<dbReference type="FunFam" id="1.10.510.10:FF:000021">
    <property type="entry name" value="Serine/threonine protein kinase"/>
    <property type="match status" value="1"/>
</dbReference>
<name>A0A6J4P295_9ACTN</name>
<dbReference type="Gene3D" id="1.10.510.10">
    <property type="entry name" value="Transferase(Phosphotransferase) domain 1"/>
    <property type="match status" value="1"/>
</dbReference>
<comment type="catalytic activity">
    <reaction evidence="7">
        <text>L-threonyl-[protein] + ATP = O-phospho-L-threonyl-[protein] + ADP + H(+)</text>
        <dbReference type="Rhea" id="RHEA:46608"/>
        <dbReference type="Rhea" id="RHEA-COMP:11060"/>
        <dbReference type="Rhea" id="RHEA-COMP:11605"/>
        <dbReference type="ChEBI" id="CHEBI:15378"/>
        <dbReference type="ChEBI" id="CHEBI:30013"/>
        <dbReference type="ChEBI" id="CHEBI:30616"/>
        <dbReference type="ChEBI" id="CHEBI:61977"/>
        <dbReference type="ChEBI" id="CHEBI:456216"/>
        <dbReference type="EC" id="2.7.11.1"/>
    </reaction>
</comment>
<dbReference type="InterPro" id="IPR000719">
    <property type="entry name" value="Prot_kinase_dom"/>
</dbReference>
<dbReference type="InterPro" id="IPR008271">
    <property type="entry name" value="Ser/Thr_kinase_AS"/>
</dbReference>
<keyword evidence="10" id="KW-0812">Transmembrane</keyword>
<dbReference type="AlphaFoldDB" id="A0A6J4P295"/>
<protein>
    <recommendedName>
        <fullName evidence="1">non-specific serine/threonine protein kinase</fullName>
        <ecNumber evidence="1">2.7.11.1</ecNumber>
    </recommendedName>
</protein>
<feature type="domain" description="Protein kinase" evidence="11">
    <location>
        <begin position="34"/>
        <end position="295"/>
    </location>
</feature>